<feature type="signal peptide" evidence="1">
    <location>
        <begin position="1"/>
        <end position="21"/>
    </location>
</feature>
<dbReference type="RefSeq" id="WP_377766493.1">
    <property type="nucleotide sequence ID" value="NZ_JBHULB010000008.1"/>
</dbReference>
<dbReference type="InterPro" id="IPR025714">
    <property type="entry name" value="Methyltranfer_dom"/>
</dbReference>
<dbReference type="InterPro" id="IPR029063">
    <property type="entry name" value="SAM-dependent_MTases_sf"/>
</dbReference>
<sequence length="233" mass="26543">MTGIKKSLGILLALSCVNCLAQDIYTYKKGDYSGIGKWYHGREIAHVMGYQGMTWLERTEREAEENTAKLLENMNILATDNIADIGAGSGYHVFKMAKIASKGTIYAVDIQDEMLAAMKEKRVNREFKNIVLVKGSEKSVNLAPDSVDKVLIVDVYHEMSFPYEMMLSIKKAMRNNGRLFLIEYRSEDAKVPIKKLHKMTENQAVQEFKGLGFTLEKNMDNLPWQHCMIFTKN</sequence>
<dbReference type="GO" id="GO:0008168">
    <property type="term" value="F:methyltransferase activity"/>
    <property type="evidence" value="ECO:0007669"/>
    <property type="project" value="UniProtKB-KW"/>
</dbReference>
<keyword evidence="1" id="KW-0732">Signal</keyword>
<dbReference type="EMBL" id="JBHULB010000008">
    <property type="protein sequence ID" value="MFD2586939.1"/>
    <property type="molecule type" value="Genomic_DNA"/>
</dbReference>
<name>A0ABW5MWS9_9FLAO</name>
<keyword evidence="3" id="KW-0808">Transferase</keyword>
<organism evidence="3 4">
    <name type="scientific">Croceitalea marina</name>
    <dbReference type="NCBI Taxonomy" id="1775166"/>
    <lineage>
        <taxon>Bacteria</taxon>
        <taxon>Pseudomonadati</taxon>
        <taxon>Bacteroidota</taxon>
        <taxon>Flavobacteriia</taxon>
        <taxon>Flavobacteriales</taxon>
        <taxon>Flavobacteriaceae</taxon>
        <taxon>Croceitalea</taxon>
    </lineage>
</organism>
<accession>A0ABW5MWS9</accession>
<evidence type="ECO:0000313" key="4">
    <source>
        <dbReference type="Proteomes" id="UP001597526"/>
    </source>
</evidence>
<evidence type="ECO:0000259" key="2">
    <source>
        <dbReference type="Pfam" id="PF13847"/>
    </source>
</evidence>
<gene>
    <name evidence="3" type="ORF">ACFSQJ_08355</name>
</gene>
<comment type="caution">
    <text evidence="3">The sequence shown here is derived from an EMBL/GenBank/DDBJ whole genome shotgun (WGS) entry which is preliminary data.</text>
</comment>
<feature type="domain" description="Methyltransferase" evidence="2">
    <location>
        <begin position="81"/>
        <end position="203"/>
    </location>
</feature>
<dbReference type="GO" id="GO:0032259">
    <property type="term" value="P:methylation"/>
    <property type="evidence" value="ECO:0007669"/>
    <property type="project" value="UniProtKB-KW"/>
</dbReference>
<keyword evidence="3" id="KW-0489">Methyltransferase</keyword>
<feature type="chain" id="PRO_5047384271" evidence="1">
    <location>
        <begin position="22"/>
        <end position="233"/>
    </location>
</feature>
<keyword evidence="4" id="KW-1185">Reference proteome</keyword>
<dbReference type="Proteomes" id="UP001597526">
    <property type="component" value="Unassembled WGS sequence"/>
</dbReference>
<dbReference type="Pfam" id="PF13847">
    <property type="entry name" value="Methyltransf_31"/>
    <property type="match status" value="1"/>
</dbReference>
<proteinExistence type="predicted"/>
<dbReference type="Gene3D" id="3.40.50.150">
    <property type="entry name" value="Vaccinia Virus protein VP39"/>
    <property type="match status" value="1"/>
</dbReference>
<dbReference type="EC" id="2.1.1.-" evidence="3"/>
<dbReference type="CDD" id="cd02440">
    <property type="entry name" value="AdoMet_MTases"/>
    <property type="match status" value="1"/>
</dbReference>
<evidence type="ECO:0000256" key="1">
    <source>
        <dbReference type="SAM" id="SignalP"/>
    </source>
</evidence>
<dbReference type="SUPFAM" id="SSF53335">
    <property type="entry name" value="S-adenosyl-L-methionine-dependent methyltransferases"/>
    <property type="match status" value="1"/>
</dbReference>
<evidence type="ECO:0000313" key="3">
    <source>
        <dbReference type="EMBL" id="MFD2586939.1"/>
    </source>
</evidence>
<protein>
    <submittedName>
        <fullName evidence="3">Class I SAM-dependent methyltransferase</fullName>
        <ecNumber evidence="3">2.1.1.-</ecNumber>
    </submittedName>
</protein>
<reference evidence="4" key="1">
    <citation type="journal article" date="2019" name="Int. J. Syst. Evol. Microbiol.">
        <title>The Global Catalogue of Microorganisms (GCM) 10K type strain sequencing project: providing services to taxonomists for standard genome sequencing and annotation.</title>
        <authorList>
            <consortium name="The Broad Institute Genomics Platform"/>
            <consortium name="The Broad Institute Genome Sequencing Center for Infectious Disease"/>
            <person name="Wu L."/>
            <person name="Ma J."/>
        </authorList>
    </citation>
    <scope>NUCLEOTIDE SEQUENCE [LARGE SCALE GENOMIC DNA]</scope>
    <source>
        <strain evidence="4">KCTC 52368</strain>
    </source>
</reference>